<proteinExistence type="predicted"/>
<keyword evidence="3" id="KW-1185">Reference proteome</keyword>
<name>A0A923LW10_9FIRM</name>
<gene>
    <name evidence="2" type="ORF">H8S45_05800</name>
</gene>
<reference evidence="2" key="1">
    <citation type="submission" date="2020-08" db="EMBL/GenBank/DDBJ databases">
        <title>Genome public.</title>
        <authorList>
            <person name="Liu C."/>
            <person name="Sun Q."/>
        </authorList>
    </citation>
    <scope>NUCLEOTIDE SEQUENCE</scope>
    <source>
        <strain evidence="2">NSJ-28</strain>
    </source>
</reference>
<feature type="domain" description="HTH merR-type" evidence="1">
    <location>
        <begin position="1"/>
        <end position="68"/>
    </location>
</feature>
<dbReference type="Gene3D" id="1.10.1660.10">
    <property type="match status" value="1"/>
</dbReference>
<dbReference type="AlphaFoldDB" id="A0A923LW10"/>
<dbReference type="GO" id="GO:0003677">
    <property type="term" value="F:DNA binding"/>
    <property type="evidence" value="ECO:0007669"/>
    <property type="project" value="InterPro"/>
</dbReference>
<dbReference type="SUPFAM" id="SSF46955">
    <property type="entry name" value="Putative DNA-binding domain"/>
    <property type="match status" value="1"/>
</dbReference>
<dbReference type="InterPro" id="IPR009061">
    <property type="entry name" value="DNA-bd_dom_put_sf"/>
</dbReference>
<organism evidence="2 3">
    <name type="scientific">Agathobaculum faecis</name>
    <dbReference type="NCBI Taxonomy" id="2763013"/>
    <lineage>
        <taxon>Bacteria</taxon>
        <taxon>Bacillati</taxon>
        <taxon>Bacillota</taxon>
        <taxon>Clostridia</taxon>
        <taxon>Eubacteriales</taxon>
        <taxon>Butyricicoccaceae</taxon>
        <taxon>Agathobaculum</taxon>
    </lineage>
</organism>
<dbReference type="Pfam" id="PF13411">
    <property type="entry name" value="MerR_1"/>
    <property type="match status" value="1"/>
</dbReference>
<protein>
    <submittedName>
        <fullName evidence="2">MerR family transcriptional regulator</fullName>
    </submittedName>
</protein>
<dbReference type="SMART" id="SM00422">
    <property type="entry name" value="HTH_MERR"/>
    <property type="match status" value="1"/>
</dbReference>
<comment type="caution">
    <text evidence="2">The sequence shown here is derived from an EMBL/GenBank/DDBJ whole genome shotgun (WGS) entry which is preliminary data.</text>
</comment>
<evidence type="ECO:0000313" key="3">
    <source>
        <dbReference type="Proteomes" id="UP000606499"/>
    </source>
</evidence>
<dbReference type="EMBL" id="JACOPL010000004">
    <property type="protein sequence ID" value="MBC5724969.1"/>
    <property type="molecule type" value="Genomic_DNA"/>
</dbReference>
<accession>A0A923LW10</accession>
<dbReference type="RefSeq" id="WP_054326151.1">
    <property type="nucleotide sequence ID" value="NZ_JACOPL010000004.1"/>
</dbReference>
<dbReference type="PROSITE" id="PS50937">
    <property type="entry name" value="HTH_MERR_2"/>
    <property type="match status" value="1"/>
</dbReference>
<dbReference type="InterPro" id="IPR000551">
    <property type="entry name" value="MerR-type_HTH_dom"/>
</dbReference>
<evidence type="ECO:0000313" key="2">
    <source>
        <dbReference type="EMBL" id="MBC5724969.1"/>
    </source>
</evidence>
<evidence type="ECO:0000259" key="1">
    <source>
        <dbReference type="PROSITE" id="PS50937"/>
    </source>
</evidence>
<sequence length="123" mass="14778">MTILEASERYQIPLEILREYERWGLCGAVKQVMGEWQYDDQDLERLSLILTLHDIGFTSEEVETYMRLLLEQRGTGKKRLRMLEQKRKAALDEIHFRERQVARMDGLRHRLLQEQQSTEEAER</sequence>
<dbReference type="GO" id="GO:0006355">
    <property type="term" value="P:regulation of DNA-templated transcription"/>
    <property type="evidence" value="ECO:0007669"/>
    <property type="project" value="InterPro"/>
</dbReference>
<dbReference type="Proteomes" id="UP000606499">
    <property type="component" value="Unassembled WGS sequence"/>
</dbReference>